<dbReference type="GO" id="GO:0016887">
    <property type="term" value="F:ATP hydrolysis activity"/>
    <property type="evidence" value="ECO:0007669"/>
    <property type="project" value="InterPro"/>
</dbReference>
<evidence type="ECO:0000313" key="3">
    <source>
        <dbReference type="Proteomes" id="UP000030428"/>
    </source>
</evidence>
<reference evidence="2 3" key="1">
    <citation type="journal article" date="2016" name="Front. Microbiol.">
        <title>Single-Cell (Meta-)Genomics of a Dimorphic Candidatus Thiomargarita nelsonii Reveals Genomic Plasticity.</title>
        <authorList>
            <person name="Flood B.E."/>
            <person name="Fliss P."/>
            <person name="Jones D.S."/>
            <person name="Dick G.J."/>
            <person name="Jain S."/>
            <person name="Kaster A.K."/>
            <person name="Winkel M."/>
            <person name="Mussmann M."/>
            <person name="Bailey J."/>
        </authorList>
    </citation>
    <scope>NUCLEOTIDE SEQUENCE [LARGE SCALE GENOMIC DNA]</scope>
    <source>
        <strain evidence="2">Hydrate Ridge</strain>
    </source>
</reference>
<dbReference type="Gene3D" id="3.40.50.300">
    <property type="entry name" value="P-loop containing nucleotide triphosphate hydrolases"/>
    <property type="match status" value="1"/>
</dbReference>
<evidence type="ECO:0000259" key="1">
    <source>
        <dbReference type="Pfam" id="PF13304"/>
    </source>
</evidence>
<dbReference type="EMBL" id="JSZA02000160">
    <property type="protein sequence ID" value="TGO02332.1"/>
    <property type="molecule type" value="Genomic_DNA"/>
</dbReference>
<accession>A0A4E0QYH2</accession>
<dbReference type="AlphaFoldDB" id="A0A4E0QYH2"/>
<protein>
    <recommendedName>
        <fullName evidence="1">ATPase AAA-type core domain-containing protein</fullName>
    </recommendedName>
</protein>
<gene>
    <name evidence="2" type="ORF">PN36_26790</name>
</gene>
<keyword evidence="3" id="KW-1185">Reference proteome</keyword>
<dbReference type="Proteomes" id="UP000030428">
    <property type="component" value="Unassembled WGS sequence"/>
</dbReference>
<dbReference type="PANTHER" id="PTHR43581:SF2">
    <property type="entry name" value="EXCINUCLEASE ATPASE SUBUNIT"/>
    <property type="match status" value="1"/>
</dbReference>
<feature type="domain" description="ATPase AAA-type core" evidence="1">
    <location>
        <begin position="104"/>
        <end position="199"/>
    </location>
</feature>
<dbReference type="GO" id="GO:0005524">
    <property type="term" value="F:ATP binding"/>
    <property type="evidence" value="ECO:0007669"/>
    <property type="project" value="InterPro"/>
</dbReference>
<comment type="caution">
    <text evidence="2">The sequence shown here is derived from an EMBL/GenBank/DDBJ whole genome shotgun (WGS) entry which is preliminary data.</text>
</comment>
<name>A0A4E0QYH2_9GAMM</name>
<evidence type="ECO:0000313" key="2">
    <source>
        <dbReference type="EMBL" id="TGO02332.1"/>
    </source>
</evidence>
<dbReference type="Pfam" id="PF13304">
    <property type="entry name" value="AAA_21"/>
    <property type="match status" value="1"/>
</dbReference>
<dbReference type="InterPro" id="IPR027417">
    <property type="entry name" value="P-loop_NTPase"/>
</dbReference>
<organism evidence="2 3">
    <name type="scientific">Candidatus Thiomargarita nelsonii</name>
    <dbReference type="NCBI Taxonomy" id="1003181"/>
    <lineage>
        <taxon>Bacteria</taxon>
        <taxon>Pseudomonadati</taxon>
        <taxon>Pseudomonadota</taxon>
        <taxon>Gammaproteobacteria</taxon>
        <taxon>Thiotrichales</taxon>
        <taxon>Thiotrichaceae</taxon>
        <taxon>Thiomargarita</taxon>
    </lineage>
</organism>
<dbReference type="InterPro" id="IPR003959">
    <property type="entry name" value="ATPase_AAA_core"/>
</dbReference>
<proteinExistence type="predicted"/>
<dbReference type="InterPro" id="IPR051396">
    <property type="entry name" value="Bact_Antivir_Def_Nuclease"/>
</dbReference>
<dbReference type="SUPFAM" id="SSF52540">
    <property type="entry name" value="P-loop containing nucleoside triphosphate hydrolases"/>
    <property type="match status" value="1"/>
</dbReference>
<sequence length="252" mass="28129">MLAKGIDLNGVLCDIGIAKDAIYQYASNALIEIAFSMAQKNYQWQFEYQEPSATFMRLNNPPESLDDIDLFGNHFQYLSAARLAPQKSYLKDTYQVEVLRQISYQKGLGEFRGVNAFEIRYQFSSTHEFKAENVGFCISYVLPLIVVILSAKPDSLILIENPEAHLHPKGQSKLAELIALAAQNGVQILVETHSDHIVNGTLVAVRKSETHQGIDPEKVKIHYFLQSDSTTSVINLPVLEGGKIKNPPAGFF</sequence>
<dbReference type="PANTHER" id="PTHR43581">
    <property type="entry name" value="ATP/GTP PHOSPHATASE"/>
    <property type="match status" value="1"/>
</dbReference>